<dbReference type="InterPro" id="IPR003593">
    <property type="entry name" value="AAA+_ATPase"/>
</dbReference>
<sequence>MSAIRFDSLVKQYGKQAAVNNLSATIQAGRITGFLGPNGAGKSTSLRCLVGLAKPTSGSAKILDRDYRELENPLTQVGTVLDSRGFHPSLSGRKNLQIVAASAGISDSRVDEVLELVELTQAAKKRMKNYSLGMKQRLSLAGAILGNPQILILDEPANGLDPAGIAWLRKFLRAMADQGKTILVSSHQLAEMQNTVDDVIIINRGQLIASGSIKDVIGEGTLEDAFLRLTEGAN</sequence>
<dbReference type="GO" id="GO:0005524">
    <property type="term" value="F:ATP binding"/>
    <property type="evidence" value="ECO:0007669"/>
    <property type="project" value="UniProtKB-KW"/>
</dbReference>
<evidence type="ECO:0000256" key="1">
    <source>
        <dbReference type="ARBA" id="ARBA00005417"/>
    </source>
</evidence>
<dbReference type="PROSITE" id="PS00211">
    <property type="entry name" value="ABC_TRANSPORTER_1"/>
    <property type="match status" value="1"/>
</dbReference>
<dbReference type="PANTHER" id="PTHR43335:SF4">
    <property type="entry name" value="ABC TRANSPORTER, ATP-BINDING PROTEIN"/>
    <property type="match status" value="1"/>
</dbReference>
<evidence type="ECO:0000256" key="3">
    <source>
        <dbReference type="ARBA" id="ARBA00022741"/>
    </source>
</evidence>
<reference evidence="6" key="1">
    <citation type="submission" date="2020-05" db="EMBL/GenBank/DDBJ databases">
        <authorList>
            <person name="Chiriac C."/>
            <person name="Salcher M."/>
            <person name="Ghai R."/>
            <person name="Kavagutti S V."/>
        </authorList>
    </citation>
    <scope>NUCLEOTIDE SEQUENCE</scope>
</reference>
<keyword evidence="4" id="KW-0067">ATP-binding</keyword>
<dbReference type="InterPro" id="IPR003439">
    <property type="entry name" value="ABC_transporter-like_ATP-bd"/>
</dbReference>
<dbReference type="Pfam" id="PF00005">
    <property type="entry name" value="ABC_tran"/>
    <property type="match status" value="1"/>
</dbReference>
<dbReference type="PANTHER" id="PTHR43335">
    <property type="entry name" value="ABC TRANSPORTER, ATP-BINDING PROTEIN"/>
    <property type="match status" value="1"/>
</dbReference>
<dbReference type="SMART" id="SM00382">
    <property type="entry name" value="AAA"/>
    <property type="match status" value="1"/>
</dbReference>
<gene>
    <name evidence="6" type="ORF">UFOPK1503_00901</name>
</gene>
<dbReference type="InterPro" id="IPR027417">
    <property type="entry name" value="P-loop_NTPase"/>
</dbReference>
<accession>A0A6J6CDB3</accession>
<keyword evidence="2" id="KW-0813">Transport</keyword>
<dbReference type="EMBL" id="CAEZST010000015">
    <property type="protein sequence ID" value="CAB4549105.1"/>
    <property type="molecule type" value="Genomic_DNA"/>
</dbReference>
<proteinExistence type="inferred from homology"/>
<organism evidence="6">
    <name type="scientific">freshwater metagenome</name>
    <dbReference type="NCBI Taxonomy" id="449393"/>
    <lineage>
        <taxon>unclassified sequences</taxon>
        <taxon>metagenomes</taxon>
        <taxon>ecological metagenomes</taxon>
    </lineage>
</organism>
<evidence type="ECO:0000259" key="5">
    <source>
        <dbReference type="PROSITE" id="PS50893"/>
    </source>
</evidence>
<dbReference type="Gene3D" id="3.40.50.300">
    <property type="entry name" value="P-loop containing nucleotide triphosphate hydrolases"/>
    <property type="match status" value="1"/>
</dbReference>
<dbReference type="GO" id="GO:0016887">
    <property type="term" value="F:ATP hydrolysis activity"/>
    <property type="evidence" value="ECO:0007669"/>
    <property type="project" value="InterPro"/>
</dbReference>
<dbReference type="InterPro" id="IPR017871">
    <property type="entry name" value="ABC_transporter-like_CS"/>
</dbReference>
<dbReference type="SUPFAM" id="SSF52540">
    <property type="entry name" value="P-loop containing nucleoside triphosphate hydrolases"/>
    <property type="match status" value="1"/>
</dbReference>
<comment type="similarity">
    <text evidence="1">Belongs to the ABC transporter superfamily.</text>
</comment>
<feature type="domain" description="ABC transporter" evidence="5">
    <location>
        <begin position="4"/>
        <end position="229"/>
    </location>
</feature>
<evidence type="ECO:0000313" key="6">
    <source>
        <dbReference type="EMBL" id="CAB4549105.1"/>
    </source>
</evidence>
<evidence type="ECO:0000256" key="4">
    <source>
        <dbReference type="ARBA" id="ARBA00022840"/>
    </source>
</evidence>
<protein>
    <submittedName>
        <fullName evidence="6">Unannotated protein</fullName>
    </submittedName>
</protein>
<dbReference type="PROSITE" id="PS50893">
    <property type="entry name" value="ABC_TRANSPORTER_2"/>
    <property type="match status" value="1"/>
</dbReference>
<keyword evidence="3" id="KW-0547">Nucleotide-binding</keyword>
<name>A0A6J6CDB3_9ZZZZ</name>
<evidence type="ECO:0000256" key="2">
    <source>
        <dbReference type="ARBA" id="ARBA00022448"/>
    </source>
</evidence>
<dbReference type="AlphaFoldDB" id="A0A6J6CDB3"/>